<dbReference type="PANTHER" id="PTHR47506">
    <property type="entry name" value="TRANSCRIPTIONAL REGULATORY PROTEIN"/>
    <property type="match status" value="1"/>
</dbReference>
<dbReference type="InterPro" id="IPR009057">
    <property type="entry name" value="Homeodomain-like_sf"/>
</dbReference>
<feature type="DNA-binding region" description="H-T-H motif" evidence="4">
    <location>
        <begin position="27"/>
        <end position="46"/>
    </location>
</feature>
<proteinExistence type="predicted"/>
<reference evidence="7" key="1">
    <citation type="journal article" date="2020" name="Microorganisms">
        <title>Isolation, Genomic and Metabolomic Characterization of Streptomyces tendae VITAKN with Quorum Sensing Inhibitory Activity from Southern India.</title>
        <authorList>
            <person name="Ishaque N.M."/>
            <person name="Burgsdorf I."/>
            <person name="Limlingan Malit J.J."/>
            <person name="Saha S."/>
            <person name="Teta R."/>
            <person name="Ewe D."/>
            <person name="Kannabiran K."/>
            <person name="Hrouzek P."/>
            <person name="Steindler L."/>
            <person name="Costantino V."/>
            <person name="Saurav K."/>
        </authorList>
    </citation>
    <scope>NUCLEOTIDE SEQUENCE</scope>
    <source>
        <strain evidence="7">VITAKN</strain>
    </source>
</reference>
<dbReference type="RefSeq" id="WP_161380860.1">
    <property type="nucleotide sequence ID" value="NZ_JAAIFS010000001.1"/>
</dbReference>
<keyword evidence="1" id="KW-0805">Transcription regulation</keyword>
<dbReference type="PRINTS" id="PR00455">
    <property type="entry name" value="HTHTETR"/>
</dbReference>
<dbReference type="Gene3D" id="1.10.357.10">
    <property type="entry name" value="Tetracycline Repressor, domain 2"/>
    <property type="match status" value="1"/>
</dbReference>
<name>A0A6B3QFM7_STRTE</name>
<dbReference type="SUPFAM" id="SSF48498">
    <property type="entry name" value="Tetracyclin repressor-like, C-terminal domain"/>
    <property type="match status" value="1"/>
</dbReference>
<dbReference type="PANTHER" id="PTHR47506:SF6">
    <property type="entry name" value="HTH-TYPE TRANSCRIPTIONAL REPRESSOR NEMR"/>
    <property type="match status" value="1"/>
</dbReference>
<sequence>MPRPSVREKLIEAAAECFHERGFNGTGIQDIARTAGIPKGSVYNHFENKEALAGEVMDRYAVSRRLEMLRDESLAPVARLRAHFEYLAADLERFSYGRGCMFGNFGAELSNQTDVMRGKVEARLSAWADAVAQVLEEARAAGALTTPLAPDRLGRFLVDGWEGAVLRAKVTRSRAPLDGFFEVFDSLVV</sequence>
<dbReference type="Pfam" id="PF16925">
    <property type="entry name" value="TetR_C_13"/>
    <property type="match status" value="1"/>
</dbReference>
<keyword evidence="3" id="KW-0804">Transcription</keyword>
<evidence type="ECO:0000313" key="8">
    <source>
        <dbReference type="Proteomes" id="UP001610810"/>
    </source>
</evidence>
<evidence type="ECO:0000256" key="2">
    <source>
        <dbReference type="ARBA" id="ARBA00023125"/>
    </source>
</evidence>
<accession>A0A6B3QFM7</accession>
<dbReference type="GO" id="GO:0003677">
    <property type="term" value="F:DNA binding"/>
    <property type="evidence" value="ECO:0007669"/>
    <property type="project" value="UniProtKB-UniRule"/>
</dbReference>
<keyword evidence="2 4" id="KW-0238">DNA-binding</keyword>
<gene>
    <name evidence="6" type="ORF">ACH3YB_29630</name>
    <name evidence="7" type="ORF">GUR47_00475</name>
</gene>
<dbReference type="EMBL" id="JAAIFS010000001">
    <property type="protein sequence ID" value="NEV85175.1"/>
    <property type="molecule type" value="Genomic_DNA"/>
</dbReference>
<evidence type="ECO:0000256" key="4">
    <source>
        <dbReference type="PROSITE-ProRule" id="PRU00335"/>
    </source>
</evidence>
<reference evidence="6 8" key="2">
    <citation type="submission" date="2024-10" db="EMBL/GenBank/DDBJ databases">
        <authorList>
            <person name="Wannawong T."/>
            <person name="Kuncharoen N."/>
            <person name="Mhuantong W."/>
        </authorList>
    </citation>
    <scope>NUCLEOTIDE SEQUENCE [LARGE SCALE GENOMIC DNA]</scope>
    <source>
        <strain evidence="6 8">CALK1-4</strain>
    </source>
</reference>
<organism evidence="7">
    <name type="scientific">Streptomyces tendae</name>
    <dbReference type="NCBI Taxonomy" id="1932"/>
    <lineage>
        <taxon>Bacteria</taxon>
        <taxon>Bacillati</taxon>
        <taxon>Actinomycetota</taxon>
        <taxon>Actinomycetes</taxon>
        <taxon>Kitasatosporales</taxon>
        <taxon>Streptomycetaceae</taxon>
        <taxon>Streptomyces</taxon>
    </lineage>
</organism>
<evidence type="ECO:0000313" key="6">
    <source>
        <dbReference type="EMBL" id="MFI0575800.1"/>
    </source>
</evidence>
<dbReference type="EMBL" id="JBIQWK010000010">
    <property type="protein sequence ID" value="MFI0575800.1"/>
    <property type="molecule type" value="Genomic_DNA"/>
</dbReference>
<dbReference type="SUPFAM" id="SSF46689">
    <property type="entry name" value="Homeodomain-like"/>
    <property type="match status" value="1"/>
</dbReference>
<comment type="caution">
    <text evidence="7">The sequence shown here is derived from an EMBL/GenBank/DDBJ whole genome shotgun (WGS) entry which is preliminary data.</text>
</comment>
<dbReference type="Proteomes" id="UP001610810">
    <property type="component" value="Unassembled WGS sequence"/>
</dbReference>
<dbReference type="InterPro" id="IPR001647">
    <property type="entry name" value="HTH_TetR"/>
</dbReference>
<dbReference type="AlphaFoldDB" id="A0A6B3QFM7"/>
<keyword evidence="8" id="KW-1185">Reference proteome</keyword>
<dbReference type="InterPro" id="IPR036271">
    <property type="entry name" value="Tet_transcr_reg_TetR-rel_C_sf"/>
</dbReference>
<evidence type="ECO:0000256" key="1">
    <source>
        <dbReference type="ARBA" id="ARBA00023015"/>
    </source>
</evidence>
<dbReference type="PROSITE" id="PS50977">
    <property type="entry name" value="HTH_TETR_2"/>
    <property type="match status" value="1"/>
</dbReference>
<feature type="domain" description="HTH tetR-type" evidence="5">
    <location>
        <begin position="4"/>
        <end position="64"/>
    </location>
</feature>
<protein>
    <submittedName>
        <fullName evidence="6 7">TetR family transcriptional regulator</fullName>
    </submittedName>
</protein>
<dbReference type="Pfam" id="PF00440">
    <property type="entry name" value="TetR_N"/>
    <property type="match status" value="1"/>
</dbReference>
<evidence type="ECO:0000313" key="7">
    <source>
        <dbReference type="EMBL" id="NEV85175.1"/>
    </source>
</evidence>
<evidence type="ECO:0000259" key="5">
    <source>
        <dbReference type="PROSITE" id="PS50977"/>
    </source>
</evidence>
<evidence type="ECO:0000256" key="3">
    <source>
        <dbReference type="ARBA" id="ARBA00023163"/>
    </source>
</evidence>
<dbReference type="InterPro" id="IPR011075">
    <property type="entry name" value="TetR_C"/>
</dbReference>